<gene>
    <name evidence="1" type="ORF">METZ01_LOCUS391421</name>
</gene>
<protein>
    <submittedName>
        <fullName evidence="1">Uncharacterized protein</fullName>
    </submittedName>
</protein>
<accession>A0A382UWM0</accession>
<reference evidence="1" key="1">
    <citation type="submission" date="2018-05" db="EMBL/GenBank/DDBJ databases">
        <authorList>
            <person name="Lanie J.A."/>
            <person name="Ng W.-L."/>
            <person name="Kazmierczak K.M."/>
            <person name="Andrzejewski T.M."/>
            <person name="Davidsen T.M."/>
            <person name="Wayne K.J."/>
            <person name="Tettelin H."/>
            <person name="Glass J.I."/>
            <person name="Rusch D."/>
            <person name="Podicherti R."/>
            <person name="Tsui H.-C.T."/>
            <person name="Winkler M.E."/>
        </authorList>
    </citation>
    <scope>NUCLEOTIDE SEQUENCE</scope>
</reference>
<organism evidence="1">
    <name type="scientific">marine metagenome</name>
    <dbReference type="NCBI Taxonomy" id="408172"/>
    <lineage>
        <taxon>unclassified sequences</taxon>
        <taxon>metagenomes</taxon>
        <taxon>ecological metagenomes</taxon>
    </lineage>
</organism>
<dbReference type="EMBL" id="UINC01147317">
    <property type="protein sequence ID" value="SVD38567.1"/>
    <property type="molecule type" value="Genomic_DNA"/>
</dbReference>
<feature type="non-terminal residue" evidence="1">
    <location>
        <position position="89"/>
    </location>
</feature>
<evidence type="ECO:0000313" key="1">
    <source>
        <dbReference type="EMBL" id="SVD38567.1"/>
    </source>
</evidence>
<name>A0A382UWM0_9ZZZZ</name>
<proteinExistence type="predicted"/>
<sequence length="89" mass="9703">MVFVAGLAICVVACSHYSTSGGLIFGIRTVAIPTAENDTPEIDIAQRLSDRATDTFMEDGRLRVVDEESSDALLLLTLLHLEDEPFTFT</sequence>
<dbReference type="AlphaFoldDB" id="A0A382UWM0"/>